<gene>
    <name evidence="2" type="ORF">E6O75_ATG01863</name>
</gene>
<dbReference type="Pfam" id="PF09423">
    <property type="entry name" value="PhoD"/>
    <property type="match status" value="1"/>
</dbReference>
<evidence type="ECO:0000259" key="1">
    <source>
        <dbReference type="Pfam" id="PF09423"/>
    </source>
</evidence>
<protein>
    <submittedName>
        <fullName evidence="2">Alkaline phosphatase D-related protein</fullName>
    </submittedName>
</protein>
<organism evidence="2 3">
    <name type="scientific">Venturia nashicola</name>
    <dbReference type="NCBI Taxonomy" id="86259"/>
    <lineage>
        <taxon>Eukaryota</taxon>
        <taxon>Fungi</taxon>
        <taxon>Dikarya</taxon>
        <taxon>Ascomycota</taxon>
        <taxon>Pezizomycotina</taxon>
        <taxon>Dothideomycetes</taxon>
        <taxon>Pleosporomycetidae</taxon>
        <taxon>Venturiales</taxon>
        <taxon>Venturiaceae</taxon>
        <taxon>Venturia</taxon>
    </lineage>
</organism>
<dbReference type="InterPro" id="IPR038607">
    <property type="entry name" value="PhoD-like_sf"/>
</dbReference>
<dbReference type="STRING" id="86259.A0A4Z1P7B4"/>
<dbReference type="SUPFAM" id="SSF56300">
    <property type="entry name" value="Metallo-dependent phosphatases"/>
    <property type="match status" value="1"/>
</dbReference>
<dbReference type="PANTHER" id="PTHR43606:SF2">
    <property type="entry name" value="ALKALINE PHOSPHATASE FAMILY PROTEIN (AFU_ORTHOLOGUE AFUA_5G03860)"/>
    <property type="match status" value="1"/>
</dbReference>
<dbReference type="OrthoDB" id="2100241at2759"/>
<dbReference type="Proteomes" id="UP000298493">
    <property type="component" value="Unassembled WGS sequence"/>
</dbReference>
<dbReference type="InterPro" id="IPR029052">
    <property type="entry name" value="Metallo-depent_PP-like"/>
</dbReference>
<dbReference type="Gene3D" id="3.60.21.70">
    <property type="entry name" value="PhoD-like phosphatase"/>
    <property type="match status" value="1"/>
</dbReference>
<dbReference type="PANTHER" id="PTHR43606">
    <property type="entry name" value="PHOSPHATASE, PUTATIVE (AFU_ORTHOLOGUE AFUA_6G08710)-RELATED"/>
    <property type="match status" value="1"/>
</dbReference>
<accession>A0A4Z1P7B4</accession>
<evidence type="ECO:0000313" key="3">
    <source>
        <dbReference type="Proteomes" id="UP000298493"/>
    </source>
</evidence>
<dbReference type="EMBL" id="SNSC02000007">
    <property type="protein sequence ID" value="TID22689.1"/>
    <property type="molecule type" value="Genomic_DNA"/>
</dbReference>
<proteinExistence type="predicted"/>
<keyword evidence="3" id="KW-1185">Reference proteome</keyword>
<dbReference type="CDD" id="cd07389">
    <property type="entry name" value="MPP_PhoD"/>
    <property type="match status" value="1"/>
</dbReference>
<feature type="domain" description="PhoD-like phosphatase metallophosphatase" evidence="1">
    <location>
        <begin position="293"/>
        <end position="574"/>
    </location>
</feature>
<evidence type="ECO:0000313" key="2">
    <source>
        <dbReference type="EMBL" id="TID22689.1"/>
    </source>
</evidence>
<name>A0A4Z1P7B4_9PEZI</name>
<dbReference type="InterPro" id="IPR052900">
    <property type="entry name" value="Phospholipid_Metab_Enz"/>
</dbReference>
<dbReference type="InterPro" id="IPR018946">
    <property type="entry name" value="PhoD-like_MPP"/>
</dbReference>
<sequence length="618" mass="69935">MPFISNLIAGSSSTVLRVVAYVFLRWIPGHHAPPIIYSAFALYLSSFIQSFQATSPYEVISDEIDVITRETVAQGDDSESEEWERRTEDGDKPIVEEIDVSERVILEEKGPQILKTLLLGLPSPTSLLLSAITVLINLALVGMTLDLVYRAPVFHQAHDLSFTRVGYVSPDSAKLLIREPDPRELPIYVRYRYADSPLKMPSGYGIPDTTWKYAGSITEAELGEETDYTSSALLRDLHPDTRYQYALSNNHSGHFYTAPAIGQVSRRNGGKFTFLHSSCIKPRTPYNPLDHALHFPGFKHLADWIPKLKAHFMIFLGDFIYADVPQRFGTDMEAFRSEYRRVYASPDWPSVSDDLPWIHVLDDHEIANDWDKNTTGMYLNAVDAWQNYQVAANPPPGRVGHTWFVFTQGPASFFMMDTRRYRTPERDDPKDANSSMLGKEQLADLIKFLHAPNPRGVKWKIVISSVPFTKNWRFGGKDTWGGYLVERQLILEAMWEIGSKGTGVVILSGDRHEFAATSFPPPEGGEWPQSATVYEFSTSPLSMFYLPVRTYEQTDQEDVTIKYLPDGNFKFGAVEIYTPELSKQSMLHYRLFVDGEEVWTHTVPAPPAAGHSLFGARR</sequence>
<reference evidence="2 3" key="1">
    <citation type="submission" date="2019-04" db="EMBL/GenBank/DDBJ databases">
        <title>High contiguity whole genome sequence and gene annotation resource for two Venturia nashicola isolates.</title>
        <authorList>
            <person name="Prokchorchik M."/>
            <person name="Won K."/>
            <person name="Lee Y."/>
            <person name="Choi E.D."/>
            <person name="Segonzac C."/>
            <person name="Sohn K.H."/>
        </authorList>
    </citation>
    <scope>NUCLEOTIDE SEQUENCE [LARGE SCALE GENOMIC DNA]</scope>
    <source>
        <strain evidence="2 3">PRI2</strain>
    </source>
</reference>
<dbReference type="AlphaFoldDB" id="A0A4Z1P7B4"/>
<comment type="caution">
    <text evidence="2">The sequence shown here is derived from an EMBL/GenBank/DDBJ whole genome shotgun (WGS) entry which is preliminary data.</text>
</comment>